<feature type="compositionally biased region" description="Basic and acidic residues" evidence="1">
    <location>
        <begin position="50"/>
        <end position="62"/>
    </location>
</feature>
<accession>A0A6A5ZWP2</accession>
<evidence type="ECO:0000256" key="1">
    <source>
        <dbReference type="SAM" id="MobiDB-lite"/>
    </source>
</evidence>
<evidence type="ECO:0000313" key="3">
    <source>
        <dbReference type="Proteomes" id="UP000799771"/>
    </source>
</evidence>
<dbReference type="EMBL" id="ML977520">
    <property type="protein sequence ID" value="KAF2124172.1"/>
    <property type="molecule type" value="Genomic_DNA"/>
</dbReference>
<dbReference type="AlphaFoldDB" id="A0A6A5ZWP2"/>
<dbReference type="RefSeq" id="XP_033518565.1">
    <property type="nucleotide sequence ID" value="XM_033662077.1"/>
</dbReference>
<dbReference type="OrthoDB" id="3687654at2759"/>
<evidence type="ECO:0000313" key="2">
    <source>
        <dbReference type="EMBL" id="KAF2124172.1"/>
    </source>
</evidence>
<keyword evidence="3" id="KW-1185">Reference proteome</keyword>
<feature type="region of interest" description="Disordered" evidence="1">
    <location>
        <begin position="415"/>
        <end position="439"/>
    </location>
</feature>
<name>A0A6A5ZWP2_9PLEO</name>
<protein>
    <submittedName>
        <fullName evidence="2">Uncharacterized protein</fullName>
    </submittedName>
</protein>
<feature type="compositionally biased region" description="Polar residues" evidence="1">
    <location>
        <begin position="37"/>
        <end position="49"/>
    </location>
</feature>
<feature type="region of interest" description="Disordered" evidence="1">
    <location>
        <begin position="363"/>
        <end position="382"/>
    </location>
</feature>
<proteinExistence type="predicted"/>
<sequence length="624" mass="69065">MLTDTIAVLTYLDTTRGDRYALPVHDINAASPPKTRAASSSPSKVASTEHSPHTSAKRDSLERPAFEWPEWMSHFNPNSPRDPPGGYYKPNIFSRLRRAQEQPAVVKEPGEPQGLVVEENESSERVEVANPTHDSAFLVDVLATEPLQAPSSVSAPVFAPLAEPFQAPPSAPPPVFVQATVVAQAPVPAPTPSPELMLASVFQNLENGADVLQLAMLLFLSLVSLDDYHSSAESIANWIDNAYQALLPFFPHGLPSGASSEISWISWFKQFWDEIQPMGYLFQAHHDSRLMTFYRGVLTFGLYLGLTLEAPNFTPPAPPPPPPPMMQLPPALSIQHEQVVAETVHDAPQARSTPSLVSDFNTSKARQHQKSNQIVHRPQGVRKSTSARVLVALPASAPEKEAEPVSVPIQAAATISRQAPVQPDDELPPMPTSFEDDDEISEMSADTLKGLTPKSFGWVGDDQVGEMLWGKGSFKGYDLLLRGDENSWTRKSVEKQLKDMALLFKRATIVLFLQANTEFCQFHSEPARLVTNVKHFVTKAGRMTKHCGADASAVATWSPWIEACEFFHQSLRANSEIQTRLRKNFGIDGYTWESLEERWDEYKPLWVSDLMDPEEALAFMNADE</sequence>
<organism evidence="2 3">
    <name type="scientific">Dothidotthia symphoricarpi CBS 119687</name>
    <dbReference type="NCBI Taxonomy" id="1392245"/>
    <lineage>
        <taxon>Eukaryota</taxon>
        <taxon>Fungi</taxon>
        <taxon>Dikarya</taxon>
        <taxon>Ascomycota</taxon>
        <taxon>Pezizomycotina</taxon>
        <taxon>Dothideomycetes</taxon>
        <taxon>Pleosporomycetidae</taxon>
        <taxon>Pleosporales</taxon>
        <taxon>Dothidotthiaceae</taxon>
        <taxon>Dothidotthia</taxon>
    </lineage>
</organism>
<reference evidence="2" key="1">
    <citation type="journal article" date="2020" name="Stud. Mycol.">
        <title>101 Dothideomycetes genomes: a test case for predicting lifestyles and emergence of pathogens.</title>
        <authorList>
            <person name="Haridas S."/>
            <person name="Albert R."/>
            <person name="Binder M."/>
            <person name="Bloem J."/>
            <person name="Labutti K."/>
            <person name="Salamov A."/>
            <person name="Andreopoulos B."/>
            <person name="Baker S."/>
            <person name="Barry K."/>
            <person name="Bills G."/>
            <person name="Bluhm B."/>
            <person name="Cannon C."/>
            <person name="Castanera R."/>
            <person name="Culley D."/>
            <person name="Daum C."/>
            <person name="Ezra D."/>
            <person name="Gonzalez J."/>
            <person name="Henrissat B."/>
            <person name="Kuo A."/>
            <person name="Liang C."/>
            <person name="Lipzen A."/>
            <person name="Lutzoni F."/>
            <person name="Magnuson J."/>
            <person name="Mondo S."/>
            <person name="Nolan M."/>
            <person name="Ohm R."/>
            <person name="Pangilinan J."/>
            <person name="Park H.-J."/>
            <person name="Ramirez L."/>
            <person name="Alfaro M."/>
            <person name="Sun H."/>
            <person name="Tritt A."/>
            <person name="Yoshinaga Y."/>
            <person name="Zwiers L.-H."/>
            <person name="Turgeon B."/>
            <person name="Goodwin S."/>
            <person name="Spatafora J."/>
            <person name="Crous P."/>
            <person name="Grigoriev I."/>
        </authorList>
    </citation>
    <scope>NUCLEOTIDE SEQUENCE</scope>
    <source>
        <strain evidence="2">CBS 119687</strain>
    </source>
</reference>
<gene>
    <name evidence="2" type="ORF">P153DRAFT_136607</name>
</gene>
<dbReference type="GeneID" id="54402509"/>
<feature type="region of interest" description="Disordered" evidence="1">
    <location>
        <begin position="25"/>
        <end position="62"/>
    </location>
</feature>
<feature type="compositionally biased region" description="Polar residues" evidence="1">
    <location>
        <begin position="363"/>
        <end position="374"/>
    </location>
</feature>
<dbReference type="Proteomes" id="UP000799771">
    <property type="component" value="Unassembled WGS sequence"/>
</dbReference>